<dbReference type="Pfam" id="PF18701">
    <property type="entry name" value="DUF5641"/>
    <property type="match status" value="1"/>
</dbReference>
<dbReference type="PANTHER" id="PTHR47331">
    <property type="entry name" value="PHD-TYPE DOMAIN-CONTAINING PROTEIN"/>
    <property type="match status" value="1"/>
</dbReference>
<feature type="compositionally biased region" description="Basic and acidic residues" evidence="1">
    <location>
        <begin position="315"/>
        <end position="329"/>
    </location>
</feature>
<dbReference type="GO" id="GO:0003676">
    <property type="term" value="F:nucleic acid binding"/>
    <property type="evidence" value="ECO:0007669"/>
    <property type="project" value="InterPro"/>
</dbReference>
<dbReference type="InterPro" id="IPR040676">
    <property type="entry name" value="DUF5641"/>
</dbReference>
<dbReference type="OrthoDB" id="8019190at2759"/>
<feature type="compositionally biased region" description="Acidic residues" evidence="1">
    <location>
        <begin position="303"/>
        <end position="314"/>
    </location>
</feature>
<reference evidence="3 4" key="1">
    <citation type="journal article" date="2019" name="Sci. Rep.">
        <title>Orb-weaving spider Araneus ventricosus genome elucidates the spidroin gene catalogue.</title>
        <authorList>
            <person name="Kono N."/>
            <person name="Nakamura H."/>
            <person name="Ohtoshi R."/>
            <person name="Moran D.A.P."/>
            <person name="Shinohara A."/>
            <person name="Yoshida Y."/>
            <person name="Fujiwara M."/>
            <person name="Mori M."/>
            <person name="Tomita M."/>
            <person name="Arakawa K."/>
        </authorList>
    </citation>
    <scope>NUCLEOTIDE SEQUENCE [LARGE SCALE GENOMIC DNA]</scope>
</reference>
<name>A0A4Y2M8B7_ARAVE</name>
<dbReference type="Proteomes" id="UP000499080">
    <property type="component" value="Unassembled WGS sequence"/>
</dbReference>
<evidence type="ECO:0000259" key="2">
    <source>
        <dbReference type="Pfam" id="PF18701"/>
    </source>
</evidence>
<sequence length="329" mass="37772">MSGISTEAILVALRRFVARRGRCSTIYSDNGTNFVGAANILHSLDWKQVIKFGTVNAIDWKFNPPTGTWWERLIRIMKDLLKRVLGKAYLSHEEMTVLCDSEAIINSRPITYISENDTNFTPISPSMFIQDVREWAVPDLDVADHYSLSKRNKYRQTVQKDLLYRFWSEYLGHLVQRRTYKESRPISVGDIVLVGSDNLERIHWPLGKIIELLPGKNKEIRLIRVTTANSVLLRPVQRIYPLEVSLPTELPSKLIPQNSLKTMTISDSEHVEAEPKFTRSGRKIKEESEGDDYDPDGAHDSDVDIEDDADEDDEDKPRGQKRKLESDDE</sequence>
<organism evidence="3 4">
    <name type="scientific">Araneus ventricosus</name>
    <name type="common">Orbweaver spider</name>
    <name type="synonym">Epeira ventricosa</name>
    <dbReference type="NCBI Taxonomy" id="182803"/>
    <lineage>
        <taxon>Eukaryota</taxon>
        <taxon>Metazoa</taxon>
        <taxon>Ecdysozoa</taxon>
        <taxon>Arthropoda</taxon>
        <taxon>Chelicerata</taxon>
        <taxon>Arachnida</taxon>
        <taxon>Araneae</taxon>
        <taxon>Araneomorphae</taxon>
        <taxon>Entelegynae</taxon>
        <taxon>Araneoidea</taxon>
        <taxon>Araneidae</taxon>
        <taxon>Araneus</taxon>
    </lineage>
</organism>
<accession>A0A4Y2M8B7</accession>
<feature type="region of interest" description="Disordered" evidence="1">
    <location>
        <begin position="265"/>
        <end position="329"/>
    </location>
</feature>
<feature type="domain" description="DUF5641" evidence="2">
    <location>
        <begin position="154"/>
        <end position="242"/>
    </location>
</feature>
<evidence type="ECO:0000313" key="3">
    <source>
        <dbReference type="EMBL" id="GBN21966.1"/>
    </source>
</evidence>
<dbReference type="InterPro" id="IPR036397">
    <property type="entry name" value="RNaseH_sf"/>
</dbReference>
<evidence type="ECO:0000313" key="4">
    <source>
        <dbReference type="Proteomes" id="UP000499080"/>
    </source>
</evidence>
<dbReference type="PANTHER" id="PTHR47331:SF1">
    <property type="entry name" value="GAG-LIKE PROTEIN"/>
    <property type="match status" value="1"/>
</dbReference>
<dbReference type="SUPFAM" id="SSF53098">
    <property type="entry name" value="Ribonuclease H-like"/>
    <property type="match status" value="1"/>
</dbReference>
<comment type="caution">
    <text evidence="3">The sequence shown here is derived from an EMBL/GenBank/DDBJ whole genome shotgun (WGS) entry which is preliminary data.</text>
</comment>
<gene>
    <name evidence="3" type="ORF">AVEN_107035_1</name>
</gene>
<dbReference type="AlphaFoldDB" id="A0A4Y2M8B7"/>
<feature type="compositionally biased region" description="Basic and acidic residues" evidence="1">
    <location>
        <begin position="267"/>
        <end position="287"/>
    </location>
</feature>
<dbReference type="InterPro" id="IPR012337">
    <property type="entry name" value="RNaseH-like_sf"/>
</dbReference>
<dbReference type="Gene3D" id="3.30.420.10">
    <property type="entry name" value="Ribonuclease H-like superfamily/Ribonuclease H"/>
    <property type="match status" value="1"/>
</dbReference>
<dbReference type="EMBL" id="BGPR01006800">
    <property type="protein sequence ID" value="GBN21966.1"/>
    <property type="molecule type" value="Genomic_DNA"/>
</dbReference>
<protein>
    <recommendedName>
        <fullName evidence="2">DUF5641 domain-containing protein</fullName>
    </recommendedName>
</protein>
<evidence type="ECO:0000256" key="1">
    <source>
        <dbReference type="SAM" id="MobiDB-lite"/>
    </source>
</evidence>
<proteinExistence type="predicted"/>
<keyword evidence="4" id="KW-1185">Reference proteome</keyword>